<dbReference type="InterPro" id="IPR011009">
    <property type="entry name" value="Kinase-like_dom_sf"/>
</dbReference>
<organism evidence="2 3">
    <name type="scientific">Rhizoctonia solani</name>
    <dbReference type="NCBI Taxonomy" id="456999"/>
    <lineage>
        <taxon>Eukaryota</taxon>
        <taxon>Fungi</taxon>
        <taxon>Dikarya</taxon>
        <taxon>Basidiomycota</taxon>
        <taxon>Agaricomycotina</taxon>
        <taxon>Agaricomycetes</taxon>
        <taxon>Cantharellales</taxon>
        <taxon>Ceratobasidiaceae</taxon>
        <taxon>Rhizoctonia</taxon>
    </lineage>
</organism>
<keyword evidence="2" id="KW-0808">Transferase</keyword>
<reference evidence="2" key="1">
    <citation type="submission" date="2020-09" db="EMBL/GenBank/DDBJ databases">
        <title>Comparative genome analyses of four rice-infecting Rhizoctonia solani isolates reveal extensive enrichment of homogalacturonan modification genes.</title>
        <authorList>
            <person name="Lee D.-Y."/>
            <person name="Jeon J."/>
            <person name="Kim K.-T."/>
            <person name="Cheong K."/>
            <person name="Song H."/>
            <person name="Choi G."/>
            <person name="Ko J."/>
            <person name="Opiyo S.O."/>
            <person name="Zuo S."/>
            <person name="Madhav S."/>
            <person name="Lee Y.-H."/>
            <person name="Wang G.-L."/>
        </authorList>
    </citation>
    <scope>NUCLEOTIDE SEQUENCE</scope>
    <source>
        <strain evidence="2">AG1-IA WGL</strain>
    </source>
</reference>
<comment type="caution">
    <text evidence="2">The sequence shown here is derived from an EMBL/GenBank/DDBJ whole genome shotgun (WGS) entry which is preliminary data.</text>
</comment>
<sequence length="651" mass="74364">MRRIDLQWMYRPGGHENTQMAVREHAMINVPNTTPLKVAGNITPLSTRNNTSRPDGYFYFGDHDSGNVDWENIITPMELKNKDDPQNRTDHFVKVVWSMHQVMRDDPCRRYVHGLTCEGTTARLWFNNRCDIVASDEFDVNKDWRSPIIIMLSTLLATPSEIGYDPTILKVAPSPGSTNQDREPYYDITIHSPDTGELWEVKKLANNEPTGPLYVLKDVWSHPDREAENVKLNTIRGEQEAYAEHFLTPLDYGFVPPNPEIPALPDSTDKTLGSEKPFDPAGVVLNLHPESFVITMLRSITSTSRNSVEKPDDVPGPPQPRFCAFGCLSKRPRQYYRIVFREIGTPVHNLRIFADTFIAIQGGMKGLHAMHLSNYVHRDVSSENILLVPASGRIKRQGVIMDLEYAKRIRDARVPHDVKTGTAAFMATKVAAMEHHRLDPIREANRRARVREAKSRNQSLRISKAAALETTPSPPLRRNPLYEIESIWWLAIWTMLYFVPNDRSGREYYDSYCEVFDRSDSNAKYDFISNQRKYERLTSHLPEPFRSIMASWPDVLNYYYDACYWKHDISETRLESIRVDKNIIEALHQAGKEFVYELAEESQSIPRLMTLPERVTETNVDQNVSISPASLRSSVVTKVSGATALAVLDGV</sequence>
<feature type="domain" description="Fungal-type protein kinase" evidence="1">
    <location>
        <begin position="323"/>
        <end position="494"/>
    </location>
</feature>
<name>A0A8H7M0S7_9AGAM</name>
<proteinExistence type="predicted"/>
<gene>
    <name evidence="2" type="ORF">RHS03_00746</name>
</gene>
<dbReference type="PANTHER" id="PTHR38248">
    <property type="entry name" value="FUNK1 6"/>
    <property type="match status" value="1"/>
</dbReference>
<dbReference type="Pfam" id="PF17667">
    <property type="entry name" value="Pkinase_fungal"/>
    <property type="match status" value="2"/>
</dbReference>
<feature type="non-terminal residue" evidence="2">
    <location>
        <position position="1"/>
    </location>
</feature>
<feature type="domain" description="Fungal-type protein kinase" evidence="1">
    <location>
        <begin position="64"/>
        <end position="235"/>
    </location>
</feature>
<evidence type="ECO:0000313" key="2">
    <source>
        <dbReference type="EMBL" id="KAF8713411.1"/>
    </source>
</evidence>
<dbReference type="AlphaFoldDB" id="A0A8H7M0S7"/>
<protein>
    <submittedName>
        <fullName evidence="2">Other FunK1 protein kinase</fullName>
    </submittedName>
</protein>
<dbReference type="Gene3D" id="1.10.510.10">
    <property type="entry name" value="Transferase(Phosphotransferase) domain 1"/>
    <property type="match status" value="1"/>
</dbReference>
<dbReference type="GO" id="GO:0004672">
    <property type="term" value="F:protein kinase activity"/>
    <property type="evidence" value="ECO:0007669"/>
    <property type="project" value="InterPro"/>
</dbReference>
<accession>A0A8H7M0S7</accession>
<dbReference type="EMBL" id="JACYCD010000023">
    <property type="protein sequence ID" value="KAF8713411.1"/>
    <property type="molecule type" value="Genomic_DNA"/>
</dbReference>
<evidence type="ECO:0000259" key="1">
    <source>
        <dbReference type="Pfam" id="PF17667"/>
    </source>
</evidence>
<dbReference type="InterPro" id="IPR040976">
    <property type="entry name" value="Pkinase_fungal"/>
</dbReference>
<dbReference type="PANTHER" id="PTHR38248:SF2">
    <property type="entry name" value="FUNK1 11"/>
    <property type="match status" value="1"/>
</dbReference>
<dbReference type="OrthoDB" id="3260094at2759"/>
<dbReference type="PROSITE" id="PS00109">
    <property type="entry name" value="PROTEIN_KINASE_TYR"/>
    <property type="match status" value="1"/>
</dbReference>
<dbReference type="InterPro" id="IPR008266">
    <property type="entry name" value="Tyr_kinase_AS"/>
</dbReference>
<keyword evidence="2" id="KW-0418">Kinase</keyword>
<dbReference type="Proteomes" id="UP000602905">
    <property type="component" value="Unassembled WGS sequence"/>
</dbReference>
<dbReference type="SUPFAM" id="SSF56112">
    <property type="entry name" value="Protein kinase-like (PK-like)"/>
    <property type="match status" value="1"/>
</dbReference>
<evidence type="ECO:0000313" key="3">
    <source>
        <dbReference type="Proteomes" id="UP000602905"/>
    </source>
</evidence>